<dbReference type="GO" id="GO:0030246">
    <property type="term" value="F:carbohydrate binding"/>
    <property type="evidence" value="ECO:0007669"/>
    <property type="project" value="InterPro"/>
</dbReference>
<sequence>MNFSCITASTQITRSLLFLTAVTLLLVSFQASAQSLSNQDIPRVNTKPRIDGQIDEGEWALAHRVLINIETDPRDNVTADVQAEALLMEDGEVLYVAFIAHDHDPDQIRAFYRDRDDIWNDDWVAIILDTFNDERRAFEFFVNPLGIQTDAIWDDINEREDSSWNAIWDSAGQINDDGYVVEMALPLKQLRFSPSDGPQTWGIDLVRNYPRNRENRIASNRIERDISCYLCQIGKTSGFADLKVSRNLEIIPTLTTTSVESRDPALGKWDGDGVDPDGSVDIRWGITQDLYLNATVNPDFSQVEADSAQLNINNTFSLFFPERRTFFLDGADYFDTFENLVHTRNISDPDYGVKLTGKNGGHTYGVLTANDTNTTFLIPGNLRSRVASLGEEESRIAIGRYRFDVFDNSTIGALVTDRRADGYDNTVTSIDAVFRPSEQDTISIQTMHSTSSYPTLIQTQFGQASSLSGSSQRLEYRHNDRNWDWRIGYSDVGEDFRADLGFVSRVDYKFFVTTVGRTWRGDGDDFFSRIRFAADYDRTEDQSGLKLEEELEFFVNMNGPKQSFLNGLFGGSKTYWNGKYFDEQFNQVVIGFSPTASLRISSLFRYEDVVDFANTRLGKSKRYGPFVRYQFGKHLQLDLRHTLQQFDVKGGRLFTANLTDLKTTYQFSARSFLRFTVQYTNNERNQDLYLSPVQARNKELTMQLLYSYKVNAATRFFIGYSDEGFQNDVYDSIERTNRTIFAKFSYAWLP</sequence>
<feature type="domain" description="Carbohydrate-binding" evidence="2">
    <location>
        <begin position="50"/>
        <end position="209"/>
    </location>
</feature>
<feature type="chain" id="PRO_5013241048" evidence="1">
    <location>
        <begin position="34"/>
        <end position="750"/>
    </location>
</feature>
<evidence type="ECO:0000313" key="4">
    <source>
        <dbReference type="EMBL" id="PCJ25428.1"/>
    </source>
</evidence>
<protein>
    <submittedName>
        <fullName evidence="4">Hydrolase</fullName>
    </submittedName>
</protein>
<feature type="signal peptide" evidence="1">
    <location>
        <begin position="1"/>
        <end position="33"/>
    </location>
</feature>
<dbReference type="InterPro" id="IPR045670">
    <property type="entry name" value="DUF5916"/>
</dbReference>
<name>A0A2A5B2V3_9GAMM</name>
<evidence type="ECO:0000256" key="1">
    <source>
        <dbReference type="SAM" id="SignalP"/>
    </source>
</evidence>
<evidence type="ECO:0000313" key="5">
    <source>
        <dbReference type="Proteomes" id="UP000218327"/>
    </source>
</evidence>
<dbReference type="CDD" id="cd09618">
    <property type="entry name" value="CBM9_like_2"/>
    <property type="match status" value="1"/>
</dbReference>
<keyword evidence="1" id="KW-0732">Signal</keyword>
<dbReference type="Pfam" id="PF19313">
    <property type="entry name" value="DUF5916"/>
    <property type="match status" value="1"/>
</dbReference>
<dbReference type="Proteomes" id="UP000218327">
    <property type="component" value="Unassembled WGS sequence"/>
</dbReference>
<dbReference type="Pfam" id="PF06452">
    <property type="entry name" value="CBM9_1"/>
    <property type="match status" value="1"/>
</dbReference>
<dbReference type="GO" id="GO:0016052">
    <property type="term" value="P:carbohydrate catabolic process"/>
    <property type="evidence" value="ECO:0007669"/>
    <property type="project" value="InterPro"/>
</dbReference>
<dbReference type="GO" id="GO:0004553">
    <property type="term" value="F:hydrolase activity, hydrolyzing O-glycosyl compounds"/>
    <property type="evidence" value="ECO:0007669"/>
    <property type="project" value="InterPro"/>
</dbReference>
<feature type="domain" description="DUF5916" evidence="3">
    <location>
        <begin position="277"/>
        <end position="346"/>
    </location>
</feature>
<accession>A0A2A5B2V3</accession>
<proteinExistence type="predicted"/>
<organism evidence="4 5">
    <name type="scientific">SAR86 cluster bacterium</name>
    <dbReference type="NCBI Taxonomy" id="2030880"/>
    <lineage>
        <taxon>Bacteria</taxon>
        <taxon>Pseudomonadati</taxon>
        <taxon>Pseudomonadota</taxon>
        <taxon>Gammaproteobacteria</taxon>
        <taxon>SAR86 cluster</taxon>
    </lineage>
</organism>
<dbReference type="AlphaFoldDB" id="A0A2A5B2V3"/>
<evidence type="ECO:0000259" key="3">
    <source>
        <dbReference type="Pfam" id="PF19313"/>
    </source>
</evidence>
<dbReference type="InterPro" id="IPR010502">
    <property type="entry name" value="Carb-bd_dom_fam9"/>
</dbReference>
<dbReference type="Gene3D" id="2.60.40.1190">
    <property type="match status" value="1"/>
</dbReference>
<evidence type="ECO:0000259" key="2">
    <source>
        <dbReference type="Pfam" id="PF06452"/>
    </source>
</evidence>
<gene>
    <name evidence="4" type="ORF">COA96_07275</name>
</gene>
<keyword evidence="4" id="KW-0378">Hydrolase</keyword>
<dbReference type="EMBL" id="NVVJ01000017">
    <property type="protein sequence ID" value="PCJ25428.1"/>
    <property type="molecule type" value="Genomic_DNA"/>
</dbReference>
<comment type="caution">
    <text evidence="4">The sequence shown here is derived from an EMBL/GenBank/DDBJ whole genome shotgun (WGS) entry which is preliminary data.</text>
</comment>
<dbReference type="SUPFAM" id="SSF49344">
    <property type="entry name" value="CBD9-like"/>
    <property type="match status" value="1"/>
</dbReference>
<reference evidence="5" key="1">
    <citation type="submission" date="2017-08" db="EMBL/GenBank/DDBJ databases">
        <title>A dynamic microbial community with high functional redundancy inhabits the cold, oxic subseafloor aquifer.</title>
        <authorList>
            <person name="Tully B.J."/>
            <person name="Wheat C.G."/>
            <person name="Glazer B.T."/>
            <person name="Huber J.A."/>
        </authorList>
    </citation>
    <scope>NUCLEOTIDE SEQUENCE [LARGE SCALE GENOMIC DNA]</scope>
</reference>